<dbReference type="Pfam" id="PF00817">
    <property type="entry name" value="IMS"/>
    <property type="match status" value="1"/>
</dbReference>
<dbReference type="Gene3D" id="3.30.1490.100">
    <property type="entry name" value="DNA polymerase, Y-family, little finger domain"/>
    <property type="match status" value="1"/>
</dbReference>
<dbReference type="Pfam" id="PF21999">
    <property type="entry name" value="IMS_HHH_1"/>
    <property type="match status" value="1"/>
</dbReference>
<dbReference type="SMART" id="SM00292">
    <property type="entry name" value="BRCT"/>
    <property type="match status" value="1"/>
</dbReference>
<dbReference type="SUPFAM" id="SSF56672">
    <property type="entry name" value="DNA/RNA polymerases"/>
    <property type="match status" value="1"/>
</dbReference>
<keyword evidence="1" id="KW-0237">DNA synthesis</keyword>
<dbReference type="Gene3D" id="3.40.1170.60">
    <property type="match status" value="1"/>
</dbReference>
<feature type="domain" description="BRCT" evidence="2">
    <location>
        <begin position="48"/>
        <end position="140"/>
    </location>
</feature>
<proteinExistence type="predicted"/>
<dbReference type="GO" id="GO:0070987">
    <property type="term" value="P:error-free translesion synthesis"/>
    <property type="evidence" value="ECO:0007669"/>
    <property type="project" value="TreeGrafter"/>
</dbReference>
<dbReference type="Gene3D" id="3.40.50.10190">
    <property type="entry name" value="BRCT domain"/>
    <property type="match status" value="1"/>
</dbReference>
<dbReference type="AlphaFoldDB" id="M2XRA8"/>
<dbReference type="GeneID" id="17091329"/>
<dbReference type="PROSITE" id="PS50172">
    <property type="entry name" value="BRCT"/>
    <property type="match status" value="1"/>
</dbReference>
<dbReference type="GO" id="GO:0017125">
    <property type="term" value="F:deoxycytidyl transferase activity"/>
    <property type="evidence" value="ECO:0007669"/>
    <property type="project" value="TreeGrafter"/>
</dbReference>
<dbReference type="STRING" id="130081.M2XRA8"/>
<dbReference type="InterPro" id="IPR053848">
    <property type="entry name" value="IMS_HHH_1"/>
</dbReference>
<dbReference type="GO" id="GO:0003684">
    <property type="term" value="F:damaged DNA binding"/>
    <property type="evidence" value="ECO:0007669"/>
    <property type="project" value="InterPro"/>
</dbReference>
<dbReference type="CDD" id="cd17719">
    <property type="entry name" value="BRCT_Rev1"/>
    <property type="match status" value="1"/>
</dbReference>
<name>M2XRA8_GALSU</name>
<dbReference type="Pfam" id="PF00533">
    <property type="entry name" value="BRCT"/>
    <property type="match status" value="1"/>
</dbReference>
<dbReference type="InterPro" id="IPR001126">
    <property type="entry name" value="UmuC"/>
</dbReference>
<dbReference type="FunFam" id="3.40.50.10190:FF:000011">
    <property type="entry name" value="DNA repair protein REV1"/>
    <property type="match status" value="1"/>
</dbReference>
<dbReference type="GO" id="GO:0003887">
    <property type="term" value="F:DNA-directed DNA polymerase activity"/>
    <property type="evidence" value="ECO:0007669"/>
    <property type="project" value="InterPro"/>
</dbReference>
<dbReference type="Proteomes" id="UP000030680">
    <property type="component" value="Unassembled WGS sequence"/>
</dbReference>
<dbReference type="PROSITE" id="PS50173">
    <property type="entry name" value="UMUC"/>
    <property type="match status" value="1"/>
</dbReference>
<evidence type="ECO:0000259" key="3">
    <source>
        <dbReference type="PROSITE" id="PS50173"/>
    </source>
</evidence>
<sequence length="900" mass="103668">MESFLVDNLEKFDTSETLKDWDGDFRAYMDAKEDKLRVQFHKEFENTETCKVFSGVTIWVDGETSPSREELRQLMGLGGGNFETYFSRHLVTHIVAENLSASKIKELKKYRLHSICVVRPQWVVDSFVNKKIQPVARYLTPGILDDHQKQLQTTNEQLNNSLVETDIVHGTKPDRTLYYRRTASHSTNENPNFVRDFFAQSRLHFIGSFRARYEKILARMVAEEGTLCKLPYDRSKTSERVIFHVDMDCFFAAVSLAKTPSLRNQPIAVCHARQNSEIVDSSCEISSANYEARAFGIHAGMFVGEARKLAPSLITVPYDFEAYEKTSELIYRKFLEYAERVEAVSVDEAYLEMTGIVLPVRMKDKEIRNIEDLAMELRLEIERISGCTASIGIGSNKTLARLATKKAKPNGQFAIWSHQAMEKLSLLPVEELPGVGWMTRRRLHSMNIFICQQLRELSLERLEKEFGKQTALSIFETCRGKDERPLELYRPPKSIGAEVNWGVRFENNLQRSREMQKIHIGYRFVIMLCCFYDGISVNTMPVDVVCERLKAADAKATKLTYKVLRKQRNAPPPRKYLGCGLVDEFSKSTSFPISDSALEIGPRCLTLHESLNIPLDELRGVGIHCFGLEFSSHHHKRHNSGITLSKYFQLDRNPQQLRIDGCLKMSRMPSKQNIMGKTMYHEKSNDIRVSPNNKRSNHSLDELITKNGWSREVFVELPNEIQQELLKDAQSCNQRVFWGNSSAMSSFGVSKRARSKCNKTNPSFLQPTLTQLDDIYQAKDQGLSQLVVAEEFQTRSIRECLEILQDVEHAKKPKIHIPLEYSNMVNSVRQEQETWYQSLHNLMNDPFVELSKHLRIWITQIQSFQPDLRRKHQEALFASVLHEVENGRLYQVQGIKQHIL</sequence>
<gene>
    <name evidence="4" type="ORF">Gasu_01390</name>
</gene>
<dbReference type="Gramene" id="EME32777">
    <property type="protein sequence ID" value="EME32777"/>
    <property type="gene ID" value="Gasu_01390"/>
</dbReference>
<organism evidence="4 5">
    <name type="scientific">Galdieria sulphuraria</name>
    <name type="common">Red alga</name>
    <dbReference type="NCBI Taxonomy" id="130081"/>
    <lineage>
        <taxon>Eukaryota</taxon>
        <taxon>Rhodophyta</taxon>
        <taxon>Bangiophyceae</taxon>
        <taxon>Galdieriales</taxon>
        <taxon>Galdieriaceae</taxon>
        <taxon>Galdieria</taxon>
    </lineage>
</organism>
<accession>M2XRA8</accession>
<dbReference type="KEGG" id="gsl:Gasu_01390"/>
<dbReference type="PANTHER" id="PTHR45990">
    <property type="entry name" value="DNA REPAIR PROTEIN REV1"/>
    <property type="match status" value="1"/>
</dbReference>
<evidence type="ECO:0000259" key="2">
    <source>
        <dbReference type="PROSITE" id="PS50172"/>
    </source>
</evidence>
<reference evidence="5" key="1">
    <citation type="journal article" date="2013" name="Science">
        <title>Gene transfer from bacteria and archaea facilitated evolution of an extremophilic eukaryote.</title>
        <authorList>
            <person name="Schonknecht G."/>
            <person name="Chen W.H."/>
            <person name="Ternes C.M."/>
            <person name="Barbier G.G."/>
            <person name="Shrestha R.P."/>
            <person name="Stanke M."/>
            <person name="Brautigam A."/>
            <person name="Baker B.J."/>
            <person name="Banfield J.F."/>
            <person name="Garavito R.M."/>
            <person name="Carr K."/>
            <person name="Wilkerson C."/>
            <person name="Rensing S.A."/>
            <person name="Gagneul D."/>
            <person name="Dickenson N.E."/>
            <person name="Oesterhelt C."/>
            <person name="Lercher M.J."/>
            <person name="Weber A.P."/>
        </authorList>
    </citation>
    <scope>NUCLEOTIDE SEQUENCE [LARGE SCALE GENOMIC DNA]</scope>
    <source>
        <strain evidence="5">074W</strain>
    </source>
</reference>
<dbReference type="InterPro" id="IPR043128">
    <property type="entry name" value="Rev_trsase/Diguanyl_cyclase"/>
</dbReference>
<dbReference type="Gene3D" id="3.30.70.270">
    <property type="match status" value="1"/>
</dbReference>
<dbReference type="InterPro" id="IPR036775">
    <property type="entry name" value="DNA_pol_Y-fam_lit_finger_sf"/>
</dbReference>
<evidence type="ECO:0000256" key="1">
    <source>
        <dbReference type="ARBA" id="ARBA00022634"/>
    </source>
</evidence>
<dbReference type="Gene3D" id="1.10.150.20">
    <property type="entry name" value="5' to 3' exonuclease, C-terminal subdomain"/>
    <property type="match status" value="1"/>
</dbReference>
<dbReference type="GO" id="GO:0005634">
    <property type="term" value="C:nucleus"/>
    <property type="evidence" value="ECO:0007669"/>
    <property type="project" value="TreeGrafter"/>
</dbReference>
<keyword evidence="5" id="KW-1185">Reference proteome</keyword>
<dbReference type="RefSeq" id="XP_005709297.1">
    <property type="nucleotide sequence ID" value="XM_005709240.1"/>
</dbReference>
<evidence type="ECO:0000313" key="5">
    <source>
        <dbReference type="Proteomes" id="UP000030680"/>
    </source>
</evidence>
<protein>
    <submittedName>
        <fullName evidence="4">DNA repair protein REV1</fullName>
    </submittedName>
</protein>
<dbReference type="EMBL" id="KB454484">
    <property type="protein sequence ID" value="EME32777.1"/>
    <property type="molecule type" value="Genomic_DNA"/>
</dbReference>
<dbReference type="GO" id="GO:0006281">
    <property type="term" value="P:DNA repair"/>
    <property type="evidence" value="ECO:0007669"/>
    <property type="project" value="InterPro"/>
</dbReference>
<dbReference type="GO" id="GO:0042276">
    <property type="term" value="P:error-prone translesion synthesis"/>
    <property type="evidence" value="ECO:0007669"/>
    <property type="project" value="TreeGrafter"/>
</dbReference>
<dbReference type="SUPFAM" id="SSF52113">
    <property type="entry name" value="BRCT domain"/>
    <property type="match status" value="1"/>
</dbReference>
<dbReference type="InterPro" id="IPR043502">
    <property type="entry name" value="DNA/RNA_pol_sf"/>
</dbReference>
<dbReference type="Gene3D" id="6.10.250.1490">
    <property type="match status" value="1"/>
</dbReference>
<evidence type="ECO:0000313" key="4">
    <source>
        <dbReference type="EMBL" id="EME32777.1"/>
    </source>
</evidence>
<dbReference type="InterPro" id="IPR001357">
    <property type="entry name" value="BRCT_dom"/>
</dbReference>
<dbReference type="eggNOG" id="KOG2093">
    <property type="taxonomic scope" value="Eukaryota"/>
</dbReference>
<dbReference type="PANTHER" id="PTHR45990:SF1">
    <property type="entry name" value="DNA REPAIR PROTEIN REV1"/>
    <property type="match status" value="1"/>
</dbReference>
<dbReference type="InterPro" id="IPR036420">
    <property type="entry name" value="BRCT_dom_sf"/>
</dbReference>
<dbReference type="OrthoDB" id="427711at2759"/>
<feature type="domain" description="UmuC" evidence="3">
    <location>
        <begin position="242"/>
        <end position="436"/>
    </location>
</feature>